<keyword evidence="1" id="KW-0732">Signal</keyword>
<dbReference type="AlphaFoldDB" id="A0AA39MPF5"/>
<protein>
    <submittedName>
        <fullName evidence="2">Uncharacterized protein</fullName>
    </submittedName>
</protein>
<comment type="caution">
    <text evidence="2">The sequence shown here is derived from an EMBL/GenBank/DDBJ whole genome shotgun (WGS) entry which is preliminary data.</text>
</comment>
<dbReference type="RefSeq" id="XP_060323885.1">
    <property type="nucleotide sequence ID" value="XM_060474610.1"/>
</dbReference>
<accession>A0AA39MPF5</accession>
<gene>
    <name evidence="2" type="ORF">EV420DRAFT_1580241</name>
</gene>
<organism evidence="2 3">
    <name type="scientific">Armillaria tabescens</name>
    <name type="common">Ringless honey mushroom</name>
    <name type="synonym">Agaricus tabescens</name>
    <dbReference type="NCBI Taxonomy" id="1929756"/>
    <lineage>
        <taxon>Eukaryota</taxon>
        <taxon>Fungi</taxon>
        <taxon>Dikarya</taxon>
        <taxon>Basidiomycota</taxon>
        <taxon>Agaricomycotina</taxon>
        <taxon>Agaricomycetes</taxon>
        <taxon>Agaricomycetidae</taxon>
        <taxon>Agaricales</taxon>
        <taxon>Marasmiineae</taxon>
        <taxon>Physalacriaceae</taxon>
        <taxon>Desarmillaria</taxon>
    </lineage>
</organism>
<proteinExistence type="predicted"/>
<evidence type="ECO:0000313" key="3">
    <source>
        <dbReference type="Proteomes" id="UP001175211"/>
    </source>
</evidence>
<name>A0AA39MPF5_ARMTA</name>
<evidence type="ECO:0000256" key="1">
    <source>
        <dbReference type="SAM" id="SignalP"/>
    </source>
</evidence>
<keyword evidence="3" id="KW-1185">Reference proteome</keyword>
<sequence length="94" mass="10620">ILFNSFGKTGTLVMWSFVILTQFAMGTNQVCGQWYAGTRYYADLDIDDDSLKADLCLLSRRWSPAVPVGILLKVSWRQENQARSFSTRSFGQSS</sequence>
<feature type="chain" id="PRO_5041458640" evidence="1">
    <location>
        <begin position="27"/>
        <end position="94"/>
    </location>
</feature>
<dbReference type="EMBL" id="JAUEPS010000071">
    <property type="protein sequence ID" value="KAK0441199.1"/>
    <property type="molecule type" value="Genomic_DNA"/>
</dbReference>
<feature type="signal peptide" evidence="1">
    <location>
        <begin position="1"/>
        <end position="26"/>
    </location>
</feature>
<reference evidence="2" key="1">
    <citation type="submission" date="2023-06" db="EMBL/GenBank/DDBJ databases">
        <authorList>
            <consortium name="Lawrence Berkeley National Laboratory"/>
            <person name="Ahrendt S."/>
            <person name="Sahu N."/>
            <person name="Indic B."/>
            <person name="Wong-Bajracharya J."/>
            <person name="Merenyi Z."/>
            <person name="Ke H.-M."/>
            <person name="Monk M."/>
            <person name="Kocsube S."/>
            <person name="Drula E."/>
            <person name="Lipzen A."/>
            <person name="Balint B."/>
            <person name="Henrissat B."/>
            <person name="Andreopoulos B."/>
            <person name="Martin F.M."/>
            <person name="Harder C.B."/>
            <person name="Rigling D."/>
            <person name="Ford K.L."/>
            <person name="Foster G.D."/>
            <person name="Pangilinan J."/>
            <person name="Papanicolaou A."/>
            <person name="Barry K."/>
            <person name="LaButti K."/>
            <person name="Viragh M."/>
            <person name="Koriabine M."/>
            <person name="Yan M."/>
            <person name="Riley R."/>
            <person name="Champramary S."/>
            <person name="Plett K.L."/>
            <person name="Tsai I.J."/>
            <person name="Slot J."/>
            <person name="Sipos G."/>
            <person name="Plett J."/>
            <person name="Nagy L.G."/>
            <person name="Grigoriev I.V."/>
        </authorList>
    </citation>
    <scope>NUCLEOTIDE SEQUENCE</scope>
    <source>
        <strain evidence="2">CCBAS 213</strain>
    </source>
</reference>
<dbReference type="GeneID" id="85358158"/>
<feature type="non-terminal residue" evidence="2">
    <location>
        <position position="94"/>
    </location>
</feature>
<evidence type="ECO:0000313" key="2">
    <source>
        <dbReference type="EMBL" id="KAK0441199.1"/>
    </source>
</evidence>
<dbReference type="Proteomes" id="UP001175211">
    <property type="component" value="Unassembled WGS sequence"/>
</dbReference>